<evidence type="ECO:0000313" key="6">
    <source>
        <dbReference type="Proteomes" id="UP001562425"/>
    </source>
</evidence>
<dbReference type="InterPro" id="IPR002090">
    <property type="entry name" value="NHE-6/7/9"/>
</dbReference>
<comment type="caution">
    <text evidence="5">The sequence shown here is derived from an EMBL/GenBank/DDBJ whole genome shotgun (WGS) entry which is preliminary data.</text>
</comment>
<dbReference type="AlphaFoldDB" id="A0ABD1CJB6"/>
<evidence type="ECO:0000313" key="5">
    <source>
        <dbReference type="EMBL" id="KAL1376488.1"/>
    </source>
</evidence>
<comment type="similarity">
    <text evidence="2">Belongs to the monovalent cation:proton antiporter 1 (CPA1) transporter (TC 2.A.36) family.</text>
</comment>
<evidence type="ECO:0000256" key="3">
    <source>
        <dbReference type="ARBA" id="ARBA00022475"/>
    </source>
</evidence>
<dbReference type="Proteomes" id="UP001562425">
    <property type="component" value="Unassembled WGS sequence"/>
</dbReference>
<keyword evidence="4" id="KW-1133">Transmembrane helix</keyword>
<dbReference type="GO" id="GO:0005886">
    <property type="term" value="C:plasma membrane"/>
    <property type="evidence" value="ECO:0007669"/>
    <property type="project" value="UniProtKB-SubCell"/>
</dbReference>
<keyword evidence="3" id="KW-1003">Cell membrane</keyword>
<evidence type="ECO:0000256" key="4">
    <source>
        <dbReference type="SAM" id="Phobius"/>
    </source>
</evidence>
<organism evidence="5 6">
    <name type="scientific">Culex pipiens pipiens</name>
    <name type="common">Northern house mosquito</name>
    <dbReference type="NCBI Taxonomy" id="38569"/>
    <lineage>
        <taxon>Eukaryota</taxon>
        <taxon>Metazoa</taxon>
        <taxon>Ecdysozoa</taxon>
        <taxon>Arthropoda</taxon>
        <taxon>Hexapoda</taxon>
        <taxon>Insecta</taxon>
        <taxon>Pterygota</taxon>
        <taxon>Neoptera</taxon>
        <taxon>Endopterygota</taxon>
        <taxon>Diptera</taxon>
        <taxon>Nematocera</taxon>
        <taxon>Culicoidea</taxon>
        <taxon>Culicidae</taxon>
        <taxon>Culicinae</taxon>
        <taxon>Culicini</taxon>
        <taxon>Culex</taxon>
        <taxon>Culex</taxon>
    </lineage>
</organism>
<protein>
    <submittedName>
        <fullName evidence="5">Uncharacterized protein</fullName>
    </submittedName>
</protein>
<proteinExistence type="inferred from homology"/>
<name>A0ABD1CJB6_CULPP</name>
<sequence>MGRARMSLRNVRSELSVWFVVACGGLLLASQGCLGESTDIELDAKANKIHQIDSLNLLLYTFLLTLTVLTIWLFKHRRVSWLHETGLAVIYVRESLPEADSAFRVSSLATTTKLL</sequence>
<keyword evidence="4" id="KW-0472">Membrane</keyword>
<reference evidence="5 6" key="1">
    <citation type="submission" date="2024-05" db="EMBL/GenBank/DDBJ databases">
        <title>Culex pipiens pipiens assembly and annotation.</title>
        <authorList>
            <person name="Alout H."/>
            <person name="Durand T."/>
        </authorList>
    </citation>
    <scope>NUCLEOTIDE SEQUENCE [LARGE SCALE GENOMIC DNA]</scope>
    <source>
        <strain evidence="5">HA-2024</strain>
        <tissue evidence="5">Whole body</tissue>
    </source>
</reference>
<accession>A0ABD1CJB6</accession>
<dbReference type="PRINTS" id="PR01088">
    <property type="entry name" value="NAHEXCHNGR6"/>
</dbReference>
<feature type="transmembrane region" description="Helical" evidence="4">
    <location>
        <begin position="54"/>
        <end position="74"/>
    </location>
</feature>
<dbReference type="EMBL" id="JBEHCU010011638">
    <property type="protein sequence ID" value="KAL1376488.1"/>
    <property type="molecule type" value="Genomic_DNA"/>
</dbReference>
<keyword evidence="6" id="KW-1185">Reference proteome</keyword>
<gene>
    <name evidence="5" type="ORF">pipiens_004376</name>
</gene>
<evidence type="ECO:0000256" key="2">
    <source>
        <dbReference type="ARBA" id="ARBA00007367"/>
    </source>
</evidence>
<dbReference type="PROSITE" id="PS51257">
    <property type="entry name" value="PROKAR_LIPOPROTEIN"/>
    <property type="match status" value="1"/>
</dbReference>
<comment type="subcellular location">
    <subcellularLocation>
        <location evidence="1">Cell membrane</location>
        <topology evidence="1">Multi-pass membrane protein</topology>
    </subcellularLocation>
</comment>
<keyword evidence="4" id="KW-0812">Transmembrane</keyword>
<evidence type="ECO:0000256" key="1">
    <source>
        <dbReference type="ARBA" id="ARBA00004651"/>
    </source>
</evidence>